<reference evidence="2 3" key="1">
    <citation type="journal article" date="2024" name="Ann. Entomol. Soc. Am.">
        <title>Genomic analyses of the southern and eastern yellowjacket wasps (Hymenoptera: Vespidae) reveal evolutionary signatures of social life.</title>
        <authorList>
            <person name="Catto M.A."/>
            <person name="Caine P.B."/>
            <person name="Orr S.E."/>
            <person name="Hunt B.G."/>
            <person name="Goodisman M.A.D."/>
        </authorList>
    </citation>
    <scope>NUCLEOTIDE SEQUENCE [LARGE SCALE GENOMIC DNA]</scope>
    <source>
        <strain evidence="2">233</strain>
        <tissue evidence="2">Head and thorax</tissue>
    </source>
</reference>
<organism evidence="2 3">
    <name type="scientific">Vespula squamosa</name>
    <name type="common">Southern yellow jacket</name>
    <name type="synonym">Wasp</name>
    <dbReference type="NCBI Taxonomy" id="30214"/>
    <lineage>
        <taxon>Eukaryota</taxon>
        <taxon>Metazoa</taxon>
        <taxon>Ecdysozoa</taxon>
        <taxon>Arthropoda</taxon>
        <taxon>Hexapoda</taxon>
        <taxon>Insecta</taxon>
        <taxon>Pterygota</taxon>
        <taxon>Neoptera</taxon>
        <taxon>Endopterygota</taxon>
        <taxon>Hymenoptera</taxon>
        <taxon>Apocrita</taxon>
        <taxon>Aculeata</taxon>
        <taxon>Vespoidea</taxon>
        <taxon>Vespidae</taxon>
        <taxon>Vespinae</taxon>
        <taxon>Vespula</taxon>
    </lineage>
</organism>
<dbReference type="Proteomes" id="UP001607302">
    <property type="component" value="Unassembled WGS sequence"/>
</dbReference>
<keyword evidence="1" id="KW-0812">Transmembrane</keyword>
<evidence type="ECO:0000256" key="1">
    <source>
        <dbReference type="SAM" id="Phobius"/>
    </source>
</evidence>
<dbReference type="AlphaFoldDB" id="A0ABD2AX55"/>
<keyword evidence="3" id="KW-1185">Reference proteome</keyword>
<keyword evidence="1" id="KW-1133">Transmembrane helix</keyword>
<proteinExistence type="predicted"/>
<protein>
    <submittedName>
        <fullName evidence="2">Uncharacterized protein</fullName>
    </submittedName>
</protein>
<gene>
    <name evidence="2" type="ORF">V1478_009038</name>
</gene>
<feature type="transmembrane region" description="Helical" evidence="1">
    <location>
        <begin position="54"/>
        <end position="72"/>
    </location>
</feature>
<accession>A0ABD2AX55</accession>
<sequence>MGERLNRIFFFLEKFQRSRKFVILKAITLEKWCDKKNKKKRKSTFSMILELKDFIYLTTVRLHFINLLTYFINLSYYELRN</sequence>
<evidence type="ECO:0000313" key="2">
    <source>
        <dbReference type="EMBL" id="KAL2724525.1"/>
    </source>
</evidence>
<dbReference type="EMBL" id="JAUDFV010000139">
    <property type="protein sequence ID" value="KAL2724525.1"/>
    <property type="molecule type" value="Genomic_DNA"/>
</dbReference>
<evidence type="ECO:0000313" key="3">
    <source>
        <dbReference type="Proteomes" id="UP001607302"/>
    </source>
</evidence>
<comment type="caution">
    <text evidence="2">The sequence shown here is derived from an EMBL/GenBank/DDBJ whole genome shotgun (WGS) entry which is preliminary data.</text>
</comment>
<name>A0ABD2AX55_VESSQ</name>
<keyword evidence="1" id="KW-0472">Membrane</keyword>